<keyword evidence="4 7" id="KW-0472">Membrane</keyword>
<dbReference type="Gene3D" id="3.30.1490.480">
    <property type="entry name" value="Endolytic murein transglycosylase"/>
    <property type="match status" value="1"/>
</dbReference>
<evidence type="ECO:0000256" key="6">
    <source>
        <dbReference type="ARBA" id="ARBA00023316"/>
    </source>
</evidence>
<evidence type="ECO:0000256" key="2">
    <source>
        <dbReference type="ARBA" id="ARBA00022692"/>
    </source>
</evidence>
<keyword evidence="2 7" id="KW-0812">Transmembrane</keyword>
<evidence type="ECO:0008006" key="10">
    <source>
        <dbReference type="Google" id="ProtNLM"/>
    </source>
</evidence>
<dbReference type="Pfam" id="PF02618">
    <property type="entry name" value="YceG"/>
    <property type="match status" value="2"/>
</dbReference>
<evidence type="ECO:0000256" key="7">
    <source>
        <dbReference type="SAM" id="Phobius"/>
    </source>
</evidence>
<protein>
    <recommendedName>
        <fullName evidence="10">Endolytic murein transglycosylase</fullName>
    </recommendedName>
</protein>
<feature type="transmembrane region" description="Helical" evidence="7">
    <location>
        <begin position="21"/>
        <end position="41"/>
    </location>
</feature>
<dbReference type="GO" id="GO:0016829">
    <property type="term" value="F:lyase activity"/>
    <property type="evidence" value="ECO:0007669"/>
    <property type="project" value="UniProtKB-KW"/>
</dbReference>
<dbReference type="GO" id="GO:0071555">
    <property type="term" value="P:cell wall organization"/>
    <property type="evidence" value="ECO:0007669"/>
    <property type="project" value="UniProtKB-KW"/>
</dbReference>
<organism evidence="8 9">
    <name type="scientific">Candidatus Nomurabacteria bacterium RIFCSPLOWO2_12_FULL_44_11</name>
    <dbReference type="NCBI Taxonomy" id="1801796"/>
    <lineage>
        <taxon>Bacteria</taxon>
        <taxon>Candidatus Nomuraibacteriota</taxon>
    </lineage>
</organism>
<keyword evidence="5" id="KW-0456">Lyase</keyword>
<evidence type="ECO:0000313" key="9">
    <source>
        <dbReference type="Proteomes" id="UP000178645"/>
    </source>
</evidence>
<evidence type="ECO:0000256" key="5">
    <source>
        <dbReference type="ARBA" id="ARBA00023239"/>
    </source>
</evidence>
<dbReference type="PANTHER" id="PTHR30518:SF2">
    <property type="entry name" value="ENDOLYTIC MUREIN TRANSGLYCOSYLASE"/>
    <property type="match status" value="1"/>
</dbReference>
<reference evidence="8 9" key="1">
    <citation type="journal article" date="2016" name="Nat. Commun.">
        <title>Thousands of microbial genomes shed light on interconnected biogeochemical processes in an aquifer system.</title>
        <authorList>
            <person name="Anantharaman K."/>
            <person name="Brown C.T."/>
            <person name="Hug L.A."/>
            <person name="Sharon I."/>
            <person name="Castelle C.J."/>
            <person name="Probst A.J."/>
            <person name="Thomas B.C."/>
            <person name="Singh A."/>
            <person name="Wilkins M.J."/>
            <person name="Karaoz U."/>
            <person name="Brodie E.L."/>
            <person name="Williams K.H."/>
            <person name="Hubbard S.S."/>
            <person name="Banfield J.F."/>
        </authorList>
    </citation>
    <scope>NUCLEOTIDE SEQUENCE [LARGE SCALE GENOMIC DNA]</scope>
</reference>
<dbReference type="EMBL" id="MFVU01000027">
    <property type="protein sequence ID" value="OGJ01386.1"/>
    <property type="molecule type" value="Genomic_DNA"/>
</dbReference>
<dbReference type="AlphaFoldDB" id="A0A1F6Y4X2"/>
<dbReference type="PANTHER" id="PTHR30518">
    <property type="entry name" value="ENDOLYTIC MUREIN TRANSGLYCOSYLASE"/>
    <property type="match status" value="1"/>
</dbReference>
<gene>
    <name evidence="8" type="ORF">A3G53_02395</name>
</gene>
<comment type="caution">
    <text evidence="8">The sequence shown here is derived from an EMBL/GenBank/DDBJ whole genome shotgun (WGS) entry which is preliminary data.</text>
</comment>
<keyword evidence="1" id="KW-1003">Cell membrane</keyword>
<sequence length="305" mass="34724">MENLMDGELPQSDFLRYKKKIFYTLGALVFLFLFYFLFFSAPRNFPVGSIVNINEGAGLRSVSLKLVDENIIRSRIVFEAFIILYGGERHIIPADYFFERGIPVWQVARRISRGERHLAPIAVTIPEGFNALQIADAFIAKLPDFDKEKFLQVAREGYLFPDTYFFFTTDNEQDALRLMTANFEKKVSPLRPDIVSFGKSETDIIIMASLVEREAKGAADRGTVAGILWKRLGLGMPLQVDAALETYKTRGLPKEPIANPGLDSVKAAIYPEKSNYLYYLHDKEGGIHYAKTFEEHKANKLKYLK</sequence>
<dbReference type="Proteomes" id="UP000178645">
    <property type="component" value="Unassembled WGS sequence"/>
</dbReference>
<name>A0A1F6Y4X2_9BACT</name>
<evidence type="ECO:0000256" key="1">
    <source>
        <dbReference type="ARBA" id="ARBA00022475"/>
    </source>
</evidence>
<dbReference type="InterPro" id="IPR003770">
    <property type="entry name" value="MLTG-like"/>
</dbReference>
<accession>A0A1F6Y4X2</accession>
<evidence type="ECO:0000313" key="8">
    <source>
        <dbReference type="EMBL" id="OGJ01386.1"/>
    </source>
</evidence>
<evidence type="ECO:0000256" key="3">
    <source>
        <dbReference type="ARBA" id="ARBA00022989"/>
    </source>
</evidence>
<keyword evidence="6" id="KW-0961">Cell wall biogenesis/degradation</keyword>
<evidence type="ECO:0000256" key="4">
    <source>
        <dbReference type="ARBA" id="ARBA00023136"/>
    </source>
</evidence>
<keyword evidence="3 7" id="KW-1133">Transmembrane helix</keyword>
<proteinExistence type="predicted"/>